<proteinExistence type="inferred from homology"/>
<name>A0ABU9HB29_9GAMM</name>
<reference evidence="8 9" key="1">
    <citation type="submission" date="2024-02" db="EMBL/GenBank/DDBJ databases">
        <title>Bacteria isolated from the canopy kelp, Nereocystis luetkeana.</title>
        <authorList>
            <person name="Pfister C.A."/>
            <person name="Younker I.T."/>
            <person name="Light S.H."/>
        </authorList>
    </citation>
    <scope>NUCLEOTIDE SEQUENCE [LARGE SCALE GENOMIC DNA]</scope>
    <source>
        <strain evidence="8 9">TI.2.07</strain>
    </source>
</reference>
<feature type="signal peptide" evidence="6">
    <location>
        <begin position="1"/>
        <end position="34"/>
    </location>
</feature>
<dbReference type="PIRSF" id="PIRSF006281">
    <property type="entry name" value="MdoG"/>
    <property type="match status" value="1"/>
</dbReference>
<evidence type="ECO:0000256" key="6">
    <source>
        <dbReference type="HAMAP-Rule" id="MF_01069"/>
    </source>
</evidence>
<dbReference type="InterPro" id="IPR007444">
    <property type="entry name" value="Glucan_biosyn_MdoG_C"/>
</dbReference>
<dbReference type="HAMAP" id="MF_01069">
    <property type="entry name" value="MdoG_OpgG"/>
    <property type="match status" value="1"/>
</dbReference>
<dbReference type="EMBL" id="JBAKBA010000015">
    <property type="protein sequence ID" value="MEL0659089.1"/>
    <property type="molecule type" value="Genomic_DNA"/>
</dbReference>
<evidence type="ECO:0000256" key="5">
    <source>
        <dbReference type="ARBA" id="ARBA00022764"/>
    </source>
</evidence>
<comment type="similarity">
    <text evidence="3 6">Belongs to the OpgD/OpgG family.</text>
</comment>
<dbReference type="SUPFAM" id="SSF74650">
    <property type="entry name" value="Galactose mutarotase-like"/>
    <property type="match status" value="1"/>
</dbReference>
<dbReference type="InterPro" id="IPR013783">
    <property type="entry name" value="Ig-like_fold"/>
</dbReference>
<dbReference type="InterPro" id="IPR014756">
    <property type="entry name" value="Ig_E-set"/>
</dbReference>
<comment type="caution">
    <text evidence="8">The sequence shown here is derived from an EMBL/GenBank/DDBJ whole genome shotgun (WGS) entry which is preliminary data.</text>
</comment>
<feature type="domain" description="Glucan biosynthesis periplasmic MdoG C-terminal" evidence="7">
    <location>
        <begin position="56"/>
        <end position="530"/>
    </location>
</feature>
<evidence type="ECO:0000259" key="7">
    <source>
        <dbReference type="Pfam" id="PF04349"/>
    </source>
</evidence>
<dbReference type="Pfam" id="PF04349">
    <property type="entry name" value="MdoG"/>
    <property type="match status" value="1"/>
</dbReference>
<evidence type="ECO:0000313" key="9">
    <source>
        <dbReference type="Proteomes" id="UP001366060"/>
    </source>
</evidence>
<gene>
    <name evidence="6" type="primary">opgG</name>
    <name evidence="8" type="ORF">V6255_08035</name>
</gene>
<dbReference type="InterPro" id="IPR014718">
    <property type="entry name" value="GH-type_carb-bd"/>
</dbReference>
<evidence type="ECO:0000256" key="1">
    <source>
        <dbReference type="ARBA" id="ARBA00004418"/>
    </source>
</evidence>
<evidence type="ECO:0000256" key="2">
    <source>
        <dbReference type="ARBA" id="ARBA00005001"/>
    </source>
</evidence>
<keyword evidence="9" id="KW-1185">Reference proteome</keyword>
<comment type="pathway">
    <text evidence="2 6">Glycan metabolism; osmoregulated periplasmic glucan (OPG) biosynthesis.</text>
</comment>
<dbReference type="RefSeq" id="WP_341627681.1">
    <property type="nucleotide sequence ID" value="NZ_JBAKBA010000015.1"/>
</dbReference>
<dbReference type="Gene3D" id="2.70.98.10">
    <property type="match status" value="1"/>
</dbReference>
<comment type="function">
    <text evidence="6">Involved in the biosynthesis of osmoregulated periplasmic glucans (OPGs).</text>
</comment>
<dbReference type="InterPro" id="IPR023704">
    <property type="entry name" value="MdoG_OpgG"/>
</dbReference>
<sequence precursor="true">MSLLYKSLRSISWKNLSVMSLLLPSLSISMIPLAAQANSLKEQGASKALYAVNGKFDRNTVANLARKLAKLPYKEPDLTLPATLQDLNYDEYRDIRFNPTSSLWADDGLPFQMQLFHRGFYFKETVEVAIVDDGVSTHLRYDPSMFTTGEVMKKPLPTEDVGFAGLRLHHPLNNSNYFDELAVFQGGSYFRSLGKGQAYGLSSRGLALKTADPEGEEFPTFRAFWIEKPSNDSTSTVVYALLDSPSTTGAYRFTIRPGQNTVMDIEAMLFPRVDLDKVGLAAETSMFMFSSYDRENVDDFRPRVHDSDGLLILNGRGERLWRPLRNPNNLQISAFTDNAPLGFGLIQRNRDFDNFQDLEAHYERRPSLWVEPVGNWDKGAVVLVEIPTESEINDNIVAYWAPSKVIPAGSEYQFSYRLFWGTKPSVEQGQAIVDSTKSGRAGINGPTPTRLFVIDYTFPNPLSDIEKQTPKAMIKNSAGEVHHIVVTENPHNDGYRVTFELDPLDVDLIELRLDLAFSDGRQAETWMYQWTN</sequence>
<feature type="chain" id="PRO_5044898348" description="Glucans biosynthesis protein G" evidence="6">
    <location>
        <begin position="35"/>
        <end position="532"/>
    </location>
</feature>
<evidence type="ECO:0000256" key="3">
    <source>
        <dbReference type="ARBA" id="ARBA00009284"/>
    </source>
</evidence>
<comment type="subcellular location">
    <subcellularLocation>
        <location evidence="1 6">Periplasm</location>
    </subcellularLocation>
</comment>
<evidence type="ECO:0000256" key="4">
    <source>
        <dbReference type="ARBA" id="ARBA00022729"/>
    </source>
</evidence>
<dbReference type="Proteomes" id="UP001366060">
    <property type="component" value="Unassembled WGS sequence"/>
</dbReference>
<organism evidence="8 9">
    <name type="scientific">Psychromonas arctica</name>
    <dbReference type="NCBI Taxonomy" id="168275"/>
    <lineage>
        <taxon>Bacteria</taxon>
        <taxon>Pseudomonadati</taxon>
        <taxon>Pseudomonadota</taxon>
        <taxon>Gammaproteobacteria</taxon>
        <taxon>Alteromonadales</taxon>
        <taxon>Psychromonadaceae</taxon>
        <taxon>Psychromonas</taxon>
    </lineage>
</organism>
<accession>A0ABU9HB29</accession>
<keyword evidence="4 6" id="KW-0732">Signal</keyword>
<dbReference type="PANTHER" id="PTHR30504:SF2">
    <property type="entry name" value="GLUCANS BIOSYNTHESIS PROTEIN G"/>
    <property type="match status" value="1"/>
</dbReference>
<keyword evidence="5 6" id="KW-0574">Periplasm</keyword>
<dbReference type="InterPro" id="IPR011013">
    <property type="entry name" value="Gal_mutarotase_sf_dom"/>
</dbReference>
<evidence type="ECO:0000313" key="8">
    <source>
        <dbReference type="EMBL" id="MEL0659089.1"/>
    </source>
</evidence>
<dbReference type="InterPro" id="IPR014438">
    <property type="entry name" value="Glucan_biosyn_MdoG/MdoD"/>
</dbReference>
<dbReference type="Gene3D" id="2.60.40.10">
    <property type="entry name" value="Immunoglobulins"/>
    <property type="match status" value="1"/>
</dbReference>
<dbReference type="PANTHER" id="PTHR30504">
    <property type="entry name" value="GLUCANS BIOSYNTHESIS PROTEIN"/>
    <property type="match status" value="1"/>
</dbReference>
<protein>
    <recommendedName>
        <fullName evidence="6">Glucans biosynthesis protein G</fullName>
    </recommendedName>
</protein>
<dbReference type="SUPFAM" id="SSF81296">
    <property type="entry name" value="E set domains"/>
    <property type="match status" value="1"/>
</dbReference>